<dbReference type="GO" id="GO:0004526">
    <property type="term" value="F:ribonuclease P activity"/>
    <property type="evidence" value="ECO:0007669"/>
    <property type="project" value="TreeGrafter"/>
</dbReference>
<dbReference type="EMBL" id="GISG01178070">
    <property type="protein sequence ID" value="MBA4653225.1"/>
    <property type="molecule type" value="Transcribed_RNA"/>
</dbReference>
<feature type="region of interest" description="Disordered" evidence="1">
    <location>
        <begin position="59"/>
        <end position="104"/>
    </location>
</feature>
<dbReference type="Gene3D" id="3.40.50.11980">
    <property type="match status" value="1"/>
</dbReference>
<sequence length="104" mass="11969">MRDHIFELLGSSFFLQWKERHQESERGYWHVPIATESTDEHLRSWLCITRPRSCSSASCSSMKSEHALHNRSNGDKASHQNFENGVVSLTGKRKERDPSPSAQQ</sequence>
<dbReference type="Gene3D" id="1.25.40.10">
    <property type="entry name" value="Tetratricopeptide repeat domain"/>
    <property type="match status" value="1"/>
</dbReference>
<reference evidence="2" key="2">
    <citation type="submission" date="2020-07" db="EMBL/GenBank/DDBJ databases">
        <authorList>
            <person name="Vera ALvarez R."/>
            <person name="Arias-Moreno D.M."/>
            <person name="Jimenez-Jacinto V."/>
            <person name="Jimenez-Bremont J.F."/>
            <person name="Swaminathan K."/>
            <person name="Moose S.P."/>
            <person name="Guerrero-Gonzalez M.L."/>
            <person name="Marino-Ramirez L."/>
            <person name="Landsman D."/>
            <person name="Rodriguez-Kessler M."/>
            <person name="Delgado-Sanchez P."/>
        </authorList>
    </citation>
    <scope>NUCLEOTIDE SEQUENCE</scope>
    <source>
        <tissue evidence="2">Cladode</tissue>
    </source>
</reference>
<reference evidence="2" key="1">
    <citation type="journal article" date="2013" name="J. Plant Res.">
        <title>Effect of fungi and light on seed germination of three Opuntia species from semiarid lands of central Mexico.</title>
        <authorList>
            <person name="Delgado-Sanchez P."/>
            <person name="Jimenez-Bremont J.F."/>
            <person name="Guerrero-Gonzalez Mde L."/>
            <person name="Flores J."/>
        </authorList>
    </citation>
    <scope>NUCLEOTIDE SEQUENCE</scope>
    <source>
        <tissue evidence="2">Cladode</tissue>
    </source>
</reference>
<organism evidence="2">
    <name type="scientific">Opuntia streptacantha</name>
    <name type="common">Prickly pear cactus</name>
    <name type="synonym">Opuntia cardona</name>
    <dbReference type="NCBI Taxonomy" id="393608"/>
    <lineage>
        <taxon>Eukaryota</taxon>
        <taxon>Viridiplantae</taxon>
        <taxon>Streptophyta</taxon>
        <taxon>Embryophyta</taxon>
        <taxon>Tracheophyta</taxon>
        <taxon>Spermatophyta</taxon>
        <taxon>Magnoliopsida</taxon>
        <taxon>eudicotyledons</taxon>
        <taxon>Gunneridae</taxon>
        <taxon>Pentapetalae</taxon>
        <taxon>Caryophyllales</taxon>
        <taxon>Cactineae</taxon>
        <taxon>Cactaceae</taxon>
        <taxon>Opuntioideae</taxon>
        <taxon>Opuntia</taxon>
    </lineage>
</organism>
<dbReference type="AlphaFoldDB" id="A0A7C9E1E4"/>
<dbReference type="PANTHER" id="PTHR13547">
    <property type="match status" value="1"/>
</dbReference>
<proteinExistence type="predicted"/>
<dbReference type="PANTHER" id="PTHR13547:SF13">
    <property type="entry name" value="PROTEINACEOUS RNASE P 2"/>
    <property type="match status" value="1"/>
</dbReference>
<feature type="compositionally biased region" description="Basic and acidic residues" evidence="1">
    <location>
        <begin position="63"/>
        <end position="78"/>
    </location>
</feature>
<evidence type="ECO:0000313" key="2">
    <source>
        <dbReference type="EMBL" id="MBA4653225.1"/>
    </source>
</evidence>
<protein>
    <submittedName>
        <fullName evidence="2">Uncharacterized protein</fullName>
    </submittedName>
</protein>
<dbReference type="GO" id="GO:0001682">
    <property type="term" value="P:tRNA 5'-leader removal"/>
    <property type="evidence" value="ECO:0007669"/>
    <property type="project" value="TreeGrafter"/>
</dbReference>
<accession>A0A7C9E1E4</accession>
<dbReference type="InterPro" id="IPR011990">
    <property type="entry name" value="TPR-like_helical_dom_sf"/>
</dbReference>
<evidence type="ECO:0000256" key="1">
    <source>
        <dbReference type="SAM" id="MobiDB-lite"/>
    </source>
</evidence>
<name>A0A7C9E1E4_OPUST</name>